<keyword evidence="3" id="KW-1185">Reference proteome</keyword>
<feature type="compositionally biased region" description="Basic and acidic residues" evidence="1">
    <location>
        <begin position="23"/>
        <end position="36"/>
    </location>
</feature>
<evidence type="ECO:0000256" key="1">
    <source>
        <dbReference type="SAM" id="MobiDB-lite"/>
    </source>
</evidence>
<evidence type="ECO:0000313" key="3">
    <source>
        <dbReference type="Proteomes" id="UP000324222"/>
    </source>
</evidence>
<feature type="region of interest" description="Disordered" evidence="1">
    <location>
        <begin position="81"/>
        <end position="105"/>
    </location>
</feature>
<reference evidence="2 3" key="1">
    <citation type="submission" date="2019-05" db="EMBL/GenBank/DDBJ databases">
        <title>Another draft genome of Portunus trituberculatus and its Hox gene families provides insights of decapod evolution.</title>
        <authorList>
            <person name="Jeong J.-H."/>
            <person name="Song I."/>
            <person name="Kim S."/>
            <person name="Choi T."/>
            <person name="Kim D."/>
            <person name="Ryu S."/>
            <person name="Kim W."/>
        </authorList>
    </citation>
    <scope>NUCLEOTIDE SEQUENCE [LARGE SCALE GENOMIC DNA]</scope>
    <source>
        <tissue evidence="2">Muscle</tissue>
    </source>
</reference>
<gene>
    <name evidence="2" type="ORF">E2C01_004722</name>
</gene>
<dbReference type="EMBL" id="VSRR010000194">
    <property type="protein sequence ID" value="MPC12045.1"/>
    <property type="molecule type" value="Genomic_DNA"/>
</dbReference>
<evidence type="ECO:0000313" key="2">
    <source>
        <dbReference type="EMBL" id="MPC12045.1"/>
    </source>
</evidence>
<dbReference type="Proteomes" id="UP000324222">
    <property type="component" value="Unassembled WGS sequence"/>
</dbReference>
<protein>
    <submittedName>
        <fullName evidence="2">Uncharacterized protein</fullName>
    </submittedName>
</protein>
<feature type="compositionally biased region" description="Low complexity" evidence="1">
    <location>
        <begin position="39"/>
        <end position="52"/>
    </location>
</feature>
<proteinExistence type="predicted"/>
<organism evidence="2 3">
    <name type="scientific">Portunus trituberculatus</name>
    <name type="common">Swimming crab</name>
    <name type="synonym">Neptunus trituberculatus</name>
    <dbReference type="NCBI Taxonomy" id="210409"/>
    <lineage>
        <taxon>Eukaryota</taxon>
        <taxon>Metazoa</taxon>
        <taxon>Ecdysozoa</taxon>
        <taxon>Arthropoda</taxon>
        <taxon>Crustacea</taxon>
        <taxon>Multicrustacea</taxon>
        <taxon>Malacostraca</taxon>
        <taxon>Eumalacostraca</taxon>
        <taxon>Eucarida</taxon>
        <taxon>Decapoda</taxon>
        <taxon>Pleocyemata</taxon>
        <taxon>Brachyura</taxon>
        <taxon>Eubrachyura</taxon>
        <taxon>Portunoidea</taxon>
        <taxon>Portunidae</taxon>
        <taxon>Portuninae</taxon>
        <taxon>Portunus</taxon>
    </lineage>
</organism>
<feature type="region of interest" description="Disordered" evidence="1">
    <location>
        <begin position="17"/>
        <end position="58"/>
    </location>
</feature>
<sequence length="193" mass="21688">MPRLLFLKHEATYTNTIHIHHDRRQDEGRGTAEDGPHFPASFPASPSRQPASLSCPPVSWPRSLTFQGADYDSRTFLEEPGMAKAGRRQPPTLHPGSAPRHDLGQPTLITIPGSHRSLIYPNTRHGPHVIIELSVIYHRERWRMKEDSRLPWRNGTPGVLRGGSGGTCTLQRHNHCPDHTALICTADYHAHFL</sequence>
<comment type="caution">
    <text evidence="2">The sequence shown here is derived from an EMBL/GenBank/DDBJ whole genome shotgun (WGS) entry which is preliminary data.</text>
</comment>
<accession>A0A5B7CS46</accession>
<name>A0A5B7CS46_PORTR</name>
<dbReference type="AlphaFoldDB" id="A0A5B7CS46"/>